<name>A0ABC8QKS1_9AQUA</name>
<dbReference type="EMBL" id="CAUOFW020000001">
    <property type="protein sequence ID" value="CAK9133214.1"/>
    <property type="molecule type" value="Genomic_DNA"/>
</dbReference>
<evidence type="ECO:0000313" key="1">
    <source>
        <dbReference type="EMBL" id="CAK9133214.1"/>
    </source>
</evidence>
<organism evidence="1 2">
    <name type="scientific">Ilex paraguariensis</name>
    <name type="common">yerba mate</name>
    <dbReference type="NCBI Taxonomy" id="185542"/>
    <lineage>
        <taxon>Eukaryota</taxon>
        <taxon>Viridiplantae</taxon>
        <taxon>Streptophyta</taxon>
        <taxon>Embryophyta</taxon>
        <taxon>Tracheophyta</taxon>
        <taxon>Spermatophyta</taxon>
        <taxon>Magnoliopsida</taxon>
        <taxon>eudicotyledons</taxon>
        <taxon>Gunneridae</taxon>
        <taxon>Pentapetalae</taxon>
        <taxon>asterids</taxon>
        <taxon>campanulids</taxon>
        <taxon>Aquifoliales</taxon>
        <taxon>Aquifoliaceae</taxon>
        <taxon>Ilex</taxon>
    </lineage>
</organism>
<sequence>MKQYKGMKKAIYDCMAILEKNENLDVVQALRKGAKILGNARGVEDEAKEGGDAIGDALGNTPGTDDSLGYALGITNALDHVEKDNNNAGNDAS</sequence>
<evidence type="ECO:0000313" key="2">
    <source>
        <dbReference type="Proteomes" id="UP001642360"/>
    </source>
</evidence>
<reference evidence="1 2" key="1">
    <citation type="submission" date="2024-02" db="EMBL/GenBank/DDBJ databases">
        <authorList>
            <person name="Vignale AGUSTIN F."/>
            <person name="Sosa J E."/>
            <person name="Modenutti C."/>
        </authorList>
    </citation>
    <scope>NUCLEOTIDE SEQUENCE [LARGE SCALE GENOMIC DNA]</scope>
</reference>
<accession>A0ABC8QKS1</accession>
<gene>
    <name evidence="1" type="ORF">ILEXP_LOCUS89</name>
</gene>
<protein>
    <submittedName>
        <fullName evidence="1">Uncharacterized protein</fullName>
    </submittedName>
</protein>
<keyword evidence="2" id="KW-1185">Reference proteome</keyword>
<proteinExistence type="predicted"/>
<dbReference type="AlphaFoldDB" id="A0ABC8QKS1"/>
<comment type="caution">
    <text evidence="1">The sequence shown here is derived from an EMBL/GenBank/DDBJ whole genome shotgun (WGS) entry which is preliminary data.</text>
</comment>
<dbReference type="Proteomes" id="UP001642360">
    <property type="component" value="Unassembled WGS sequence"/>
</dbReference>